<dbReference type="OrthoDB" id="1600340at2759"/>
<evidence type="ECO:0000313" key="16">
    <source>
        <dbReference type="Proteomes" id="UP000242715"/>
    </source>
</evidence>
<dbReference type="EMBL" id="DF973184">
    <property type="protein sequence ID" value="GAU18477.1"/>
    <property type="molecule type" value="Genomic_DNA"/>
</dbReference>
<dbReference type="FunFam" id="3.80.10.10:FF:000095">
    <property type="entry name" value="LRR receptor-like serine/threonine-protein kinase GSO1"/>
    <property type="match status" value="1"/>
</dbReference>
<dbReference type="PANTHER" id="PTHR48063:SF101">
    <property type="entry name" value="LRR RECEPTOR-LIKE SERINE_THREONINE-PROTEIN KINASE FLS2"/>
    <property type="match status" value="1"/>
</dbReference>
<keyword evidence="5 13" id="KW-0812">Transmembrane</keyword>
<evidence type="ECO:0000256" key="4">
    <source>
        <dbReference type="ARBA" id="ARBA00022614"/>
    </source>
</evidence>
<keyword evidence="11" id="KW-0325">Glycoprotein</keyword>
<dbReference type="InterPro" id="IPR001611">
    <property type="entry name" value="Leu-rich_rpt"/>
</dbReference>
<keyword evidence="8 13" id="KW-1133">Transmembrane helix</keyword>
<dbReference type="GO" id="GO:0005886">
    <property type="term" value="C:plasma membrane"/>
    <property type="evidence" value="ECO:0007669"/>
    <property type="project" value="UniProtKB-SubCell"/>
</dbReference>
<evidence type="ECO:0000256" key="1">
    <source>
        <dbReference type="ARBA" id="ARBA00004251"/>
    </source>
</evidence>
<organism evidence="15 16">
    <name type="scientific">Trifolium subterraneum</name>
    <name type="common">Subterranean clover</name>
    <dbReference type="NCBI Taxonomy" id="3900"/>
    <lineage>
        <taxon>Eukaryota</taxon>
        <taxon>Viridiplantae</taxon>
        <taxon>Streptophyta</taxon>
        <taxon>Embryophyta</taxon>
        <taxon>Tracheophyta</taxon>
        <taxon>Spermatophyta</taxon>
        <taxon>Magnoliopsida</taxon>
        <taxon>eudicotyledons</taxon>
        <taxon>Gunneridae</taxon>
        <taxon>Pentapetalae</taxon>
        <taxon>rosids</taxon>
        <taxon>fabids</taxon>
        <taxon>Fabales</taxon>
        <taxon>Fabaceae</taxon>
        <taxon>Papilionoideae</taxon>
        <taxon>50 kb inversion clade</taxon>
        <taxon>NPAAA clade</taxon>
        <taxon>Hologalegina</taxon>
        <taxon>IRL clade</taxon>
        <taxon>Trifolieae</taxon>
        <taxon>Trifolium</taxon>
    </lineage>
</organism>
<feature type="transmembrane region" description="Helical" evidence="13">
    <location>
        <begin position="829"/>
        <end position="850"/>
    </location>
</feature>
<evidence type="ECO:0000256" key="9">
    <source>
        <dbReference type="ARBA" id="ARBA00023136"/>
    </source>
</evidence>
<dbReference type="SMART" id="SM00369">
    <property type="entry name" value="LRR_TYP"/>
    <property type="match status" value="11"/>
</dbReference>
<gene>
    <name evidence="15" type="ORF">TSUD_366600</name>
</gene>
<dbReference type="PRINTS" id="PR00019">
    <property type="entry name" value="LEURICHRPT"/>
</dbReference>
<evidence type="ECO:0000256" key="11">
    <source>
        <dbReference type="ARBA" id="ARBA00023180"/>
    </source>
</evidence>
<dbReference type="InterPro" id="IPR025875">
    <property type="entry name" value="Leu-rich_rpt_4"/>
</dbReference>
<dbReference type="Pfam" id="PF00560">
    <property type="entry name" value="LRR_1"/>
    <property type="match status" value="4"/>
</dbReference>
<proteinExistence type="inferred from homology"/>
<keyword evidence="9 13" id="KW-0472">Membrane</keyword>
<evidence type="ECO:0000256" key="8">
    <source>
        <dbReference type="ARBA" id="ARBA00022989"/>
    </source>
</evidence>
<dbReference type="InterPro" id="IPR046956">
    <property type="entry name" value="RLP23-like"/>
</dbReference>
<dbReference type="AlphaFoldDB" id="A0A2Z6MJJ4"/>
<evidence type="ECO:0000256" key="10">
    <source>
        <dbReference type="ARBA" id="ARBA00023170"/>
    </source>
</evidence>
<dbReference type="Pfam" id="PF13855">
    <property type="entry name" value="LRR_8"/>
    <property type="match status" value="1"/>
</dbReference>
<reference evidence="16" key="1">
    <citation type="journal article" date="2017" name="Front. Plant Sci.">
        <title>Climate Clever Clovers: New Paradigm to Reduce the Environmental Footprint of Ruminants by Breeding Low Methanogenic Forages Utilizing Haplotype Variation.</title>
        <authorList>
            <person name="Kaur P."/>
            <person name="Appels R."/>
            <person name="Bayer P.E."/>
            <person name="Keeble-Gagnere G."/>
            <person name="Wang J."/>
            <person name="Hirakawa H."/>
            <person name="Shirasawa K."/>
            <person name="Vercoe P."/>
            <person name="Stefanova K."/>
            <person name="Durmic Z."/>
            <person name="Nichols P."/>
            <person name="Revell C."/>
            <person name="Isobe S.N."/>
            <person name="Edwards D."/>
            <person name="Erskine W."/>
        </authorList>
    </citation>
    <scope>NUCLEOTIDE SEQUENCE [LARGE SCALE GENOMIC DNA]</scope>
    <source>
        <strain evidence="16">cv. Daliak</strain>
    </source>
</reference>
<keyword evidence="10" id="KW-0675">Receptor</keyword>
<dbReference type="Proteomes" id="UP000242715">
    <property type="component" value="Unassembled WGS sequence"/>
</dbReference>
<keyword evidence="16" id="KW-1185">Reference proteome</keyword>
<evidence type="ECO:0000259" key="14">
    <source>
        <dbReference type="Pfam" id="PF23598"/>
    </source>
</evidence>
<feature type="domain" description="Disease resistance R13L4/SHOC-2-like LRR" evidence="14">
    <location>
        <begin position="258"/>
        <end position="417"/>
    </location>
</feature>
<evidence type="ECO:0000313" key="15">
    <source>
        <dbReference type="EMBL" id="GAU18477.1"/>
    </source>
</evidence>
<comment type="subcellular location">
    <subcellularLocation>
        <location evidence="1">Cell membrane</location>
        <topology evidence="1">Single-pass type I membrane protein</topology>
    </subcellularLocation>
</comment>
<keyword evidence="6" id="KW-0732">Signal</keyword>
<keyword evidence="3" id="KW-1003">Cell membrane</keyword>
<dbReference type="Pfam" id="PF12799">
    <property type="entry name" value="LRR_4"/>
    <property type="match status" value="1"/>
</dbReference>
<keyword evidence="12" id="KW-0175">Coiled coil</keyword>
<dbReference type="FunFam" id="3.80.10.10:FF:000213">
    <property type="entry name" value="Tyrosine-sulfated glycopeptide receptor 1"/>
    <property type="match status" value="1"/>
</dbReference>
<dbReference type="InterPro" id="IPR055414">
    <property type="entry name" value="LRR_R13L4/SHOC2-like"/>
</dbReference>
<name>A0A2Z6MJJ4_TRISU</name>
<dbReference type="Pfam" id="PF23598">
    <property type="entry name" value="LRR_14"/>
    <property type="match status" value="1"/>
</dbReference>
<evidence type="ECO:0000256" key="12">
    <source>
        <dbReference type="SAM" id="Coils"/>
    </source>
</evidence>
<evidence type="ECO:0000256" key="13">
    <source>
        <dbReference type="SAM" id="Phobius"/>
    </source>
</evidence>
<comment type="similarity">
    <text evidence="2">Belongs to the RLP family.</text>
</comment>
<evidence type="ECO:0000256" key="2">
    <source>
        <dbReference type="ARBA" id="ARBA00009592"/>
    </source>
</evidence>
<dbReference type="Gene3D" id="3.80.10.10">
    <property type="entry name" value="Ribonuclease Inhibitor"/>
    <property type="match status" value="2"/>
</dbReference>
<evidence type="ECO:0000256" key="5">
    <source>
        <dbReference type="ARBA" id="ARBA00022692"/>
    </source>
</evidence>
<evidence type="ECO:0000256" key="7">
    <source>
        <dbReference type="ARBA" id="ARBA00022737"/>
    </source>
</evidence>
<dbReference type="FunFam" id="3.80.10.10:FF:000041">
    <property type="entry name" value="LRR receptor-like serine/threonine-protein kinase ERECTA"/>
    <property type="match status" value="1"/>
</dbReference>
<sequence>MVEKFKIDIPAVSNGIVNQYIQLLENEGEEFEIEKEELKKKRKRLVKAKVEKSEATKVEAKGKTKNKAGSKIHLALFELEFLNYLDLSNNDFKAIHLSMDCQNLSLVSSPHVNRNLSLVTYLDLSENENLVIDDLRWLLRLSSSLQYLYMDSIDLHKETHWLQILTMFPSLVELSLHSSHLKNVNPSLLYANFTSLQYLDISYNDFFSELPIWLFNLSGLSFLDLRGNRFHGQIPETLLNLRNLQSLDLGDNKLSETIPDWFGRLGLLNKLDLSSNSFTGSIPTTLGNLSSLIYLDLSYNSFTGSIPTTFGNLSSLIIFRVSSNHLTGTLPECLGQLSNLEELNVRDNSLSGVLSDRNFAKLSKLQVLFIGSPSFVFDFDPHWIPPFELQELYLDHANLKLLPWMYTQTSLFYLYIENSSFTKESKDIFWSWSIDIAFVCLQRNYIPWDMTNVLLNSKVVWLVGNGLSGGLPQLTSNVRIFNIRDNNLSGSLSPLLCRNMTEKNNLEYLDVSKNLLSGELTECWINWKFLKHINLGRNNLTGRIPQSMGSLTNLLSLHIYDTKLHGDIPVSLKNCQELVLVNLHGNKLSGNVPNWIGHNLKALQLRSNEFSGDIPLQICQLSSLLVLDLSNNKLTGSIPYCLHNIITMISNNASLDEFTIYNKDTDYTFGIDVPLLAKSNYLDYYKYMHDIDLSNNHLSGRIPLEIFKLTALQSLNLSQNQLTGTISEEIGNMKALESLDFSNNTLLGQIPQSMSALSFLEVLNLSFNNLKGQIPSGTQLQSFTSLSYMGNPELCGTPLIEKCNHGEDSGDTKVMAENDEKGSEFKESFYMGMGVGFAISFWIVFGSILFKRSWRHAYFNFLYDVKEKFMSRWS</sequence>
<evidence type="ECO:0000256" key="6">
    <source>
        <dbReference type="ARBA" id="ARBA00022729"/>
    </source>
</evidence>
<protein>
    <recommendedName>
        <fullName evidence="14">Disease resistance R13L4/SHOC-2-like LRR domain-containing protein</fullName>
    </recommendedName>
</protein>
<dbReference type="PANTHER" id="PTHR48063">
    <property type="entry name" value="LRR RECEPTOR-LIKE KINASE"/>
    <property type="match status" value="1"/>
</dbReference>
<feature type="coiled-coil region" evidence="12">
    <location>
        <begin position="21"/>
        <end position="55"/>
    </location>
</feature>
<evidence type="ECO:0000256" key="3">
    <source>
        <dbReference type="ARBA" id="ARBA00022475"/>
    </source>
</evidence>
<dbReference type="InterPro" id="IPR003591">
    <property type="entry name" value="Leu-rich_rpt_typical-subtyp"/>
</dbReference>
<dbReference type="SUPFAM" id="SSF52058">
    <property type="entry name" value="L domain-like"/>
    <property type="match status" value="2"/>
</dbReference>
<keyword evidence="4" id="KW-0433">Leucine-rich repeat</keyword>
<keyword evidence="7" id="KW-0677">Repeat</keyword>
<dbReference type="InterPro" id="IPR032675">
    <property type="entry name" value="LRR_dom_sf"/>
</dbReference>
<accession>A0A2Z6MJJ4</accession>